<dbReference type="RefSeq" id="XP_003097930.2">
    <property type="nucleotide sequence ID" value="XM_003097882.2"/>
</dbReference>
<dbReference type="PANTHER" id="PTHR23062:SF3">
    <property type="entry name" value="ANF_RECEPTOR DOMAIN-CONTAINING PROTEIN-RELATED"/>
    <property type="match status" value="1"/>
</dbReference>
<dbReference type="CTD" id="9827088"/>
<dbReference type="STRING" id="31234.E3N181"/>
<feature type="domain" description="F-box" evidence="1">
    <location>
        <begin position="4"/>
        <end position="53"/>
    </location>
</feature>
<dbReference type="OMA" id="YSEQMLV"/>
<dbReference type="PROSITE" id="PS50181">
    <property type="entry name" value="FBOX"/>
    <property type="match status" value="1"/>
</dbReference>
<dbReference type="InParanoid" id="E3N181"/>
<evidence type="ECO:0000313" key="3">
    <source>
        <dbReference type="Proteomes" id="UP000008281"/>
    </source>
</evidence>
<dbReference type="PANTHER" id="PTHR23062">
    <property type="entry name" value="HYPOTHETICAL PROTEIN C.ELEGANS"/>
    <property type="match status" value="1"/>
</dbReference>
<reference evidence="2" key="1">
    <citation type="submission" date="2007-07" db="EMBL/GenBank/DDBJ databases">
        <title>PCAP assembly of the Caenorhabditis remanei genome.</title>
        <authorList>
            <consortium name="The Caenorhabditis remanei Sequencing Consortium"/>
            <person name="Wilson R.K."/>
        </authorList>
    </citation>
    <scope>NUCLEOTIDE SEQUENCE [LARGE SCALE GENOMIC DNA]</scope>
    <source>
        <strain evidence="2">PB4641</strain>
    </source>
</reference>
<accession>E3N181</accession>
<dbReference type="InterPro" id="IPR055578">
    <property type="entry name" value="DUF7154"/>
</dbReference>
<protein>
    <recommendedName>
        <fullName evidence="1">F-box domain-containing protein</fullName>
    </recommendedName>
</protein>
<gene>
    <name evidence="2" type="ORF">CRE_13012</name>
</gene>
<dbReference type="GeneID" id="9827088"/>
<name>E3N181_CAERE</name>
<sequence length="636" mass="72888">MSSEYSLVTIPDVTLDKILEYCHFRAIILLRKVCHRIRNYIDQTVPDIHLTSLETSVYNKECIINYGSYGKVRYKDHEKGCEVELEHEGEPILVENGNFLDLFLSDLKFALSHQKSTLNLFNFVQGVEIEFDMIQFLERVSQILKEKPHGLPTQEFHMKARNQEEIMTILPYLKPKLLDTIWLFDALHLDPVETLKIDKLTELEQWKEAKTVGIPTFFISPSELEHFVHLEMFLLFAETISQDDLEFLRKSLIKSPSFDNFNLSYKNLKPEDLLLGPPFVDDSQDVWFFKTSDFKRILAIVHEKVDEPHFSFTPVDESKVPEAPDACTPRTNSTILYAYSNDLDAYDVNMLQSDIVFFNRDIFYGYTTFANVRFDVKHEEEIQYHSDVYSFNASVTAHMPNSSLSYGDSATGSDVFNVLKRYLENDQATLCGSIVYIVAKRYPNQVDLTSLITQLRANHVFVYVVAHAVPSGGNNPHALFEVASKTNGFCVFNSGANFWISVNDLGGVNYRKYQFFSQNYAVTGSGRIELPLFTPNPTKYSEQMLVVITVADHKIDNTFISLNYTIESVDGSFVWTGPDIGSGYPRFGTGILAQPQLNGSTDYKLTIDYHYATDQQQVIETRLHSNFYHDFVPFAN</sequence>
<evidence type="ECO:0000313" key="2">
    <source>
        <dbReference type="EMBL" id="EFO83187.1"/>
    </source>
</evidence>
<proteinExistence type="predicted"/>
<dbReference type="InterPro" id="IPR002900">
    <property type="entry name" value="DUF38/FTH_CAE_spp"/>
</dbReference>
<dbReference type="EMBL" id="DS268507">
    <property type="protein sequence ID" value="EFO83187.1"/>
    <property type="molecule type" value="Genomic_DNA"/>
</dbReference>
<dbReference type="Proteomes" id="UP000008281">
    <property type="component" value="Unassembled WGS sequence"/>
</dbReference>
<dbReference type="KEGG" id="crq:GCK72_020724"/>
<evidence type="ECO:0000259" key="1">
    <source>
        <dbReference type="PROSITE" id="PS50181"/>
    </source>
</evidence>
<dbReference type="Pfam" id="PF23673">
    <property type="entry name" value="DUF7154"/>
    <property type="match status" value="1"/>
</dbReference>
<dbReference type="Pfam" id="PF01827">
    <property type="entry name" value="FTH"/>
    <property type="match status" value="1"/>
</dbReference>
<dbReference type="InterPro" id="IPR001810">
    <property type="entry name" value="F-box_dom"/>
</dbReference>
<organism evidence="3">
    <name type="scientific">Caenorhabditis remanei</name>
    <name type="common">Caenorhabditis vulgaris</name>
    <dbReference type="NCBI Taxonomy" id="31234"/>
    <lineage>
        <taxon>Eukaryota</taxon>
        <taxon>Metazoa</taxon>
        <taxon>Ecdysozoa</taxon>
        <taxon>Nematoda</taxon>
        <taxon>Chromadorea</taxon>
        <taxon>Rhabditida</taxon>
        <taxon>Rhabditina</taxon>
        <taxon>Rhabditomorpha</taxon>
        <taxon>Rhabditoidea</taxon>
        <taxon>Rhabditidae</taxon>
        <taxon>Peloderinae</taxon>
        <taxon>Caenorhabditis</taxon>
    </lineage>
</organism>
<keyword evidence="3" id="KW-1185">Reference proteome</keyword>
<dbReference type="AlphaFoldDB" id="E3N181"/>
<dbReference type="HOGENOM" id="CLU_430375_0_0_1"/>
<dbReference type="eggNOG" id="KOG4297">
    <property type="taxonomic scope" value="Eukaryota"/>
</dbReference>
<dbReference type="GO" id="GO:0045087">
    <property type="term" value="P:innate immune response"/>
    <property type="evidence" value="ECO:0007669"/>
    <property type="project" value="TreeGrafter"/>
</dbReference>